<keyword evidence="3" id="KW-1185">Reference proteome</keyword>
<proteinExistence type="predicted"/>
<dbReference type="EMBL" id="CAWUON010000098">
    <property type="protein sequence ID" value="CAK7272849.1"/>
    <property type="molecule type" value="Genomic_DNA"/>
</dbReference>
<accession>A0ABP0DY92</accession>
<organism evidence="2 3">
    <name type="scientific">Sporothrix epigloea</name>
    <dbReference type="NCBI Taxonomy" id="1892477"/>
    <lineage>
        <taxon>Eukaryota</taxon>
        <taxon>Fungi</taxon>
        <taxon>Dikarya</taxon>
        <taxon>Ascomycota</taxon>
        <taxon>Pezizomycotina</taxon>
        <taxon>Sordariomycetes</taxon>
        <taxon>Sordariomycetidae</taxon>
        <taxon>Ophiostomatales</taxon>
        <taxon>Ophiostomataceae</taxon>
        <taxon>Sporothrix</taxon>
    </lineage>
</organism>
<evidence type="ECO:0000313" key="3">
    <source>
        <dbReference type="Proteomes" id="UP001642502"/>
    </source>
</evidence>
<name>A0ABP0DY92_9PEZI</name>
<protein>
    <submittedName>
        <fullName evidence="2">Uncharacterized protein</fullName>
    </submittedName>
</protein>
<feature type="region of interest" description="Disordered" evidence="1">
    <location>
        <begin position="162"/>
        <end position="189"/>
    </location>
</feature>
<dbReference type="Proteomes" id="UP001642502">
    <property type="component" value="Unassembled WGS sequence"/>
</dbReference>
<feature type="region of interest" description="Disordered" evidence="1">
    <location>
        <begin position="274"/>
        <end position="304"/>
    </location>
</feature>
<feature type="compositionally biased region" description="Basic residues" evidence="1">
    <location>
        <begin position="165"/>
        <end position="175"/>
    </location>
</feature>
<evidence type="ECO:0000256" key="1">
    <source>
        <dbReference type="SAM" id="MobiDB-lite"/>
    </source>
</evidence>
<comment type="caution">
    <text evidence="2">The sequence shown here is derived from an EMBL/GenBank/DDBJ whole genome shotgun (WGS) entry which is preliminary data.</text>
</comment>
<feature type="compositionally biased region" description="Pro residues" evidence="1">
    <location>
        <begin position="286"/>
        <end position="295"/>
    </location>
</feature>
<gene>
    <name evidence="2" type="ORF">SEPCBS119000_005339</name>
</gene>
<reference evidence="2 3" key="1">
    <citation type="submission" date="2024-01" db="EMBL/GenBank/DDBJ databases">
        <authorList>
            <person name="Allen C."/>
            <person name="Tagirdzhanova G."/>
        </authorList>
    </citation>
    <scope>NUCLEOTIDE SEQUENCE [LARGE SCALE GENOMIC DNA]</scope>
    <source>
        <strain evidence="2 3">CBS 119000</strain>
    </source>
</reference>
<evidence type="ECO:0000313" key="2">
    <source>
        <dbReference type="EMBL" id="CAK7272849.1"/>
    </source>
</evidence>
<sequence length="574" mass="62804">MATCFDRKPDLANWCRALPRPPPVTDCDSDETGAFFRPTSTALRARRSLAEIKEVESKHNNENNRSLNEKALTNGTHTLGTLINTNKLQSIIEASGETCLAANQTGAISDKPKPIIANNDECAIEDDEDDNQSDDEDLWEDEDALSYNANGSAVIKTAFAFRPNQLRKKQQRSQTRHSERESDNPVIGGKFIPARHPDGTFISNLSQQFREAARLAELAALTCPESITTDSTKEQCSRTTTPGRTAANTVSLFTNGANHLPDPLRCCPVTVTPPPTPLANASQTPNLPPPAPPSTPQVVPSRRPRFGSTASLRALLTPPMTPTAAIATMATAVATFSSSGGTTSTIALMAVSGASSGTASTRATSVSSSLSNATPKEDLSMVPPKSAILHIEQIQRSSYRARNGMSIDGEPQGLLPYNGYSGPRLEPFVDLGAQVSLDYPSASTDNSEQPCFRRKLIRSASSDLMSGEMTDLMRRQIQNENKTRYIFQHFGTRRFIDPAPGSVTARRCPFQRSLSMQNVQNRPLLEVSESDKAKGITRGPNGHPHPLFRQVYFVDDYKEPEDWTWERDYHTKGW</sequence>